<organism evidence="2 3">
    <name type="scientific">Pseudoalteromonas lipolytica</name>
    <dbReference type="NCBI Taxonomy" id="570156"/>
    <lineage>
        <taxon>Bacteria</taxon>
        <taxon>Pseudomonadati</taxon>
        <taxon>Pseudomonadota</taxon>
        <taxon>Gammaproteobacteria</taxon>
        <taxon>Alteromonadales</taxon>
        <taxon>Pseudoalteromonadaceae</taxon>
        <taxon>Pseudoalteromonas</taxon>
    </lineage>
</organism>
<dbReference type="AlphaFoldDB" id="A0AAD0RYV3"/>
<gene>
    <name evidence="2" type="ORF">D0907_05795</name>
</gene>
<feature type="signal peptide" evidence="1">
    <location>
        <begin position="1"/>
        <end position="22"/>
    </location>
</feature>
<dbReference type="RefSeq" id="WP_118844149.1">
    <property type="nucleotide sequence ID" value="NZ_CP032090.1"/>
</dbReference>
<reference evidence="2 3" key="1">
    <citation type="submission" date="2018-08" db="EMBL/GenBank/DDBJ databases">
        <title>Draft genome sequence of Pseudoalteromonas donghaensis HJ51.</title>
        <authorList>
            <person name="Oh J."/>
            <person name="Roh D."/>
        </authorList>
    </citation>
    <scope>NUCLEOTIDE SEQUENCE [LARGE SCALE GENOMIC DNA]</scope>
    <source>
        <strain evidence="2 3">HJ51</strain>
    </source>
</reference>
<evidence type="ECO:0000313" key="2">
    <source>
        <dbReference type="EMBL" id="AXV64832.1"/>
    </source>
</evidence>
<evidence type="ECO:0000313" key="3">
    <source>
        <dbReference type="Proteomes" id="UP000264605"/>
    </source>
</evidence>
<dbReference type="EMBL" id="CP032090">
    <property type="protein sequence ID" value="AXV64832.1"/>
    <property type="molecule type" value="Genomic_DNA"/>
</dbReference>
<dbReference type="KEGG" id="pdj:D0907_05795"/>
<name>A0AAD0RYV3_9GAMM</name>
<evidence type="ECO:0000256" key="1">
    <source>
        <dbReference type="SAM" id="SignalP"/>
    </source>
</evidence>
<sequence length="250" mass="28698">MNAIKVFAVLLLGCIFSTKNMTATQHINLVKPVVAAFKAGDKDTIAERVHYPLKRKAPLEAIKNKHMLIARFDEVFDKAFVEKITTSNIRHDWQMMGWRGIMFDSGKLWLDFDGSIWAVPYESEAEKTRREALIAKQKQRLHESLREFTQPILTWKTKKHLIRIDELAENQYRYAAWDITQTMADEPRIVITNGTLSFDGSGGNHFYTFMNNGYRYVCHVIVLGTEQSPAGQLEVFKNGVQVLSEPALDF</sequence>
<feature type="chain" id="PRO_5042182399" evidence="1">
    <location>
        <begin position="23"/>
        <end position="250"/>
    </location>
</feature>
<proteinExistence type="predicted"/>
<keyword evidence="1" id="KW-0732">Signal</keyword>
<dbReference type="GeneID" id="99504963"/>
<protein>
    <submittedName>
        <fullName evidence="2">Uncharacterized protein</fullName>
    </submittedName>
</protein>
<dbReference type="Proteomes" id="UP000264605">
    <property type="component" value="Chromosome"/>
</dbReference>
<accession>A0AAD0RYV3</accession>